<dbReference type="PROSITE" id="PS51015">
    <property type="entry name" value="YDG"/>
    <property type="match status" value="1"/>
</dbReference>
<dbReference type="InterPro" id="IPR003105">
    <property type="entry name" value="SRA_YDG"/>
</dbReference>
<protein>
    <submittedName>
        <fullName evidence="5">Histone-lysine N-methyltransferase, H3 lysine-9 specific SUVH7</fullName>
    </submittedName>
</protein>
<dbReference type="EMBL" id="JBANAX010000741">
    <property type="protein sequence ID" value="KAL1194897.1"/>
    <property type="molecule type" value="Genomic_DNA"/>
</dbReference>
<organism evidence="5 6">
    <name type="scientific">Cardamine amara subsp. amara</name>
    <dbReference type="NCBI Taxonomy" id="228776"/>
    <lineage>
        <taxon>Eukaryota</taxon>
        <taxon>Viridiplantae</taxon>
        <taxon>Streptophyta</taxon>
        <taxon>Embryophyta</taxon>
        <taxon>Tracheophyta</taxon>
        <taxon>Spermatophyta</taxon>
        <taxon>Magnoliopsida</taxon>
        <taxon>eudicotyledons</taxon>
        <taxon>Gunneridae</taxon>
        <taxon>Pentapetalae</taxon>
        <taxon>rosids</taxon>
        <taxon>malvids</taxon>
        <taxon>Brassicales</taxon>
        <taxon>Brassicaceae</taxon>
        <taxon>Cardamineae</taxon>
        <taxon>Cardamine</taxon>
    </lineage>
</organism>
<evidence type="ECO:0000313" key="5">
    <source>
        <dbReference type="EMBL" id="KAL1194897.1"/>
    </source>
</evidence>
<evidence type="ECO:0000256" key="1">
    <source>
        <dbReference type="ARBA" id="ARBA00004584"/>
    </source>
</evidence>
<dbReference type="GO" id="GO:0000775">
    <property type="term" value="C:chromosome, centromeric region"/>
    <property type="evidence" value="ECO:0007669"/>
    <property type="project" value="UniProtKB-SubCell"/>
</dbReference>
<evidence type="ECO:0000313" key="6">
    <source>
        <dbReference type="Proteomes" id="UP001558713"/>
    </source>
</evidence>
<dbReference type="PANTHER" id="PTHR45660:SF18">
    <property type="entry name" value="HISTONE-LYSINE N-METHYLTRANSFERASE, H3 LYSINE-9 SPECIFIC SUVH7-RELATED"/>
    <property type="match status" value="1"/>
</dbReference>
<dbReference type="Proteomes" id="UP001558713">
    <property type="component" value="Unassembled WGS sequence"/>
</dbReference>
<sequence>MLLVGLHQRWFEGINYLTTPDGCVDGHIAVSVVTSRQYNDETEEVDSLIYMGQGRTNQKLEGGNLALEVRQRIGNEVRVIRGEEDPNNKNKKIYIYDGVYCVSNWWKVKGDIGFDKLKFLIQNET</sequence>
<dbReference type="InterPro" id="IPR036987">
    <property type="entry name" value="SRA-YDG_sf"/>
</dbReference>
<name>A0ABD0ZJR7_CARAN</name>
<evidence type="ECO:0000259" key="4">
    <source>
        <dbReference type="PROSITE" id="PS51015"/>
    </source>
</evidence>
<accession>A0ABD0ZJR7</accession>
<comment type="caution">
    <text evidence="5">The sequence shown here is derived from an EMBL/GenBank/DDBJ whole genome shotgun (WGS) entry which is preliminary data.</text>
</comment>
<dbReference type="PANTHER" id="PTHR45660">
    <property type="entry name" value="HISTONE-LYSINE N-METHYLTRANSFERASE SETMAR"/>
    <property type="match status" value="1"/>
</dbReference>
<dbReference type="AlphaFoldDB" id="A0ABD0ZJR7"/>
<dbReference type="InterPro" id="IPR015947">
    <property type="entry name" value="PUA-like_sf"/>
</dbReference>
<dbReference type="Gene3D" id="2.30.280.10">
    <property type="entry name" value="SRA-YDG"/>
    <property type="match status" value="1"/>
</dbReference>
<reference evidence="5 6" key="1">
    <citation type="submission" date="2024-04" db="EMBL/GenBank/DDBJ databases">
        <title>Genome assembly C_amara_ONT_v2.</title>
        <authorList>
            <person name="Yant L."/>
            <person name="Moore C."/>
            <person name="Slenker M."/>
        </authorList>
    </citation>
    <scope>NUCLEOTIDE SEQUENCE [LARGE SCALE GENOMIC DNA]</scope>
    <source>
        <tissue evidence="5">Leaf</tissue>
    </source>
</reference>
<keyword evidence="2 3" id="KW-0539">Nucleus</keyword>
<evidence type="ECO:0000256" key="3">
    <source>
        <dbReference type="PROSITE-ProRule" id="PRU00358"/>
    </source>
</evidence>
<dbReference type="InterPro" id="IPR051357">
    <property type="entry name" value="H3K9_HMTase_SUVAR3-9"/>
</dbReference>
<dbReference type="SMART" id="SM00466">
    <property type="entry name" value="SRA"/>
    <property type="match status" value="1"/>
</dbReference>
<dbReference type="GO" id="GO:0005634">
    <property type="term" value="C:nucleus"/>
    <property type="evidence" value="ECO:0007669"/>
    <property type="project" value="UniProtKB-SubCell"/>
</dbReference>
<dbReference type="SUPFAM" id="SSF88697">
    <property type="entry name" value="PUA domain-like"/>
    <property type="match status" value="1"/>
</dbReference>
<comment type="subcellular location">
    <subcellularLocation>
        <location evidence="1">Chromosome</location>
        <location evidence="1">Centromere</location>
    </subcellularLocation>
    <subcellularLocation>
        <location evidence="3">Nucleus</location>
    </subcellularLocation>
</comment>
<gene>
    <name evidence="5" type="ORF">V5N11_020021</name>
</gene>
<feature type="domain" description="YDG" evidence="4">
    <location>
        <begin position="1"/>
        <end position="123"/>
    </location>
</feature>
<evidence type="ECO:0000256" key="2">
    <source>
        <dbReference type="ARBA" id="ARBA00023242"/>
    </source>
</evidence>
<keyword evidence="6" id="KW-1185">Reference proteome</keyword>
<dbReference type="Pfam" id="PF02182">
    <property type="entry name" value="SAD_SRA"/>
    <property type="match status" value="1"/>
</dbReference>
<proteinExistence type="predicted"/>